<dbReference type="Pfam" id="PF07179">
    <property type="entry name" value="SseB"/>
    <property type="match status" value="1"/>
</dbReference>
<sequence>MTVDLNKTLPPASFGDDDGSVDPAVESALSAYERGAGGPADVLAALAGSRVLVPVVSVLDEPADVATPIPGGVVAGEKSSHMAAVSTIGRDGRRGLLAFTCMETLRRWNPEARPVPVSTRAAAESALADSADALVIDLAGPVLFSVDAEGLRALASGYRPVAVWGQE</sequence>
<evidence type="ECO:0000313" key="4">
    <source>
        <dbReference type="Proteomes" id="UP000469185"/>
    </source>
</evidence>
<dbReference type="Proteomes" id="UP000469185">
    <property type="component" value="Unassembled WGS sequence"/>
</dbReference>
<accession>A0A6N9YTE0</accession>
<proteinExistence type="predicted"/>
<dbReference type="RefSeq" id="WP_163821030.1">
    <property type="nucleotide sequence ID" value="NZ_JAAGOB010000018.1"/>
</dbReference>
<comment type="caution">
    <text evidence="3">The sequence shown here is derived from an EMBL/GenBank/DDBJ whole genome shotgun (WGS) entry which is preliminary data.</text>
</comment>
<reference evidence="3 4" key="1">
    <citation type="submission" date="2020-02" db="EMBL/GenBank/DDBJ databases">
        <authorList>
            <person name="Li X.-J."/>
            <person name="Feng X.-M."/>
        </authorList>
    </citation>
    <scope>NUCLEOTIDE SEQUENCE [LARGE SCALE GENOMIC DNA]</scope>
    <source>
        <strain evidence="3 4">CGMCC 4.7225</strain>
    </source>
</reference>
<keyword evidence="4" id="KW-1185">Reference proteome</keyword>
<evidence type="ECO:0000259" key="2">
    <source>
        <dbReference type="Pfam" id="PF07179"/>
    </source>
</evidence>
<dbReference type="InterPro" id="IPR009839">
    <property type="entry name" value="SseB_N"/>
</dbReference>
<organism evidence="3 4">
    <name type="scientific">Phytoactinopolyspora alkaliphila</name>
    <dbReference type="NCBI Taxonomy" id="1783498"/>
    <lineage>
        <taxon>Bacteria</taxon>
        <taxon>Bacillati</taxon>
        <taxon>Actinomycetota</taxon>
        <taxon>Actinomycetes</taxon>
        <taxon>Jiangellales</taxon>
        <taxon>Jiangellaceae</taxon>
        <taxon>Phytoactinopolyspora</taxon>
    </lineage>
</organism>
<evidence type="ECO:0000313" key="3">
    <source>
        <dbReference type="EMBL" id="NED98235.1"/>
    </source>
</evidence>
<feature type="domain" description="SseB protein N-terminal" evidence="2">
    <location>
        <begin position="26"/>
        <end position="153"/>
    </location>
</feature>
<dbReference type="EMBL" id="JAAGOB010000018">
    <property type="protein sequence ID" value="NED98235.1"/>
    <property type="molecule type" value="Genomic_DNA"/>
</dbReference>
<name>A0A6N9YTE0_9ACTN</name>
<evidence type="ECO:0000256" key="1">
    <source>
        <dbReference type="SAM" id="MobiDB-lite"/>
    </source>
</evidence>
<gene>
    <name evidence="3" type="ORF">G1H11_23320</name>
</gene>
<feature type="region of interest" description="Disordered" evidence="1">
    <location>
        <begin position="1"/>
        <end position="21"/>
    </location>
</feature>
<dbReference type="AlphaFoldDB" id="A0A6N9YTE0"/>
<protein>
    <submittedName>
        <fullName evidence="3">SseB family protein</fullName>
    </submittedName>
</protein>